<keyword evidence="2" id="KW-0812">Transmembrane</keyword>
<gene>
    <name evidence="3" type="ORF">METZ01_LOCUS293475</name>
</gene>
<accession>A0A382M0E2</accession>
<sequence>MAKETTTTVVTKPDIPKPIPPKMSVNERIQVFRFVARFVIGLFALSTFLYIVHVMLGSAEELPTSSKDLINILIGAFIPILAGIAKFYFESGGDLHQEEEKNPIPPHPDKEDDNV</sequence>
<name>A0A382M0E2_9ZZZZ</name>
<protein>
    <submittedName>
        <fullName evidence="3">Uncharacterized protein</fullName>
    </submittedName>
</protein>
<evidence type="ECO:0000256" key="2">
    <source>
        <dbReference type="SAM" id="Phobius"/>
    </source>
</evidence>
<proteinExistence type="predicted"/>
<feature type="compositionally biased region" description="Basic and acidic residues" evidence="1">
    <location>
        <begin position="96"/>
        <end position="110"/>
    </location>
</feature>
<dbReference type="EMBL" id="UINC01089482">
    <property type="protein sequence ID" value="SVC40621.1"/>
    <property type="molecule type" value="Genomic_DNA"/>
</dbReference>
<feature type="region of interest" description="Disordered" evidence="1">
    <location>
        <begin position="96"/>
        <end position="115"/>
    </location>
</feature>
<dbReference type="AlphaFoldDB" id="A0A382M0E2"/>
<feature type="transmembrane region" description="Helical" evidence="2">
    <location>
        <begin position="69"/>
        <end position="89"/>
    </location>
</feature>
<evidence type="ECO:0000313" key="3">
    <source>
        <dbReference type="EMBL" id="SVC40621.1"/>
    </source>
</evidence>
<keyword evidence="2" id="KW-0472">Membrane</keyword>
<evidence type="ECO:0000256" key="1">
    <source>
        <dbReference type="SAM" id="MobiDB-lite"/>
    </source>
</evidence>
<reference evidence="3" key="1">
    <citation type="submission" date="2018-05" db="EMBL/GenBank/DDBJ databases">
        <authorList>
            <person name="Lanie J.A."/>
            <person name="Ng W.-L."/>
            <person name="Kazmierczak K.M."/>
            <person name="Andrzejewski T.M."/>
            <person name="Davidsen T.M."/>
            <person name="Wayne K.J."/>
            <person name="Tettelin H."/>
            <person name="Glass J.I."/>
            <person name="Rusch D."/>
            <person name="Podicherti R."/>
            <person name="Tsui H.-C.T."/>
            <person name="Winkler M.E."/>
        </authorList>
    </citation>
    <scope>NUCLEOTIDE SEQUENCE</scope>
</reference>
<organism evidence="3">
    <name type="scientific">marine metagenome</name>
    <dbReference type="NCBI Taxonomy" id="408172"/>
    <lineage>
        <taxon>unclassified sequences</taxon>
        <taxon>metagenomes</taxon>
        <taxon>ecological metagenomes</taxon>
    </lineage>
</organism>
<keyword evidence="2" id="KW-1133">Transmembrane helix</keyword>
<feature type="transmembrane region" description="Helical" evidence="2">
    <location>
        <begin position="34"/>
        <end position="57"/>
    </location>
</feature>